<accession>A0AAV7KD74</accession>
<sequence>MKSNLFTRLDEMDSIIEYAIPNTDNDALEFLLESLPEFHEELIPKCEGSEKYSENIQICFCFRRSFEKSILNQTPDALISLLKHFPKLDYTYGERDNTLIHLMIVQDKSCEFINRVLEWISQSIKLTSKYSSVLDLKNSLGQTMLHSCIHAKQWDNLNVLLKHKPDLYVQDINGETSLHYAVKTEDLLYVQIIHENAPNQQTFLPIRNLNGDTALHLAIQNGNIEVTNFLLQSKSPFYPHKDDKSTILHIAVEFLDSVKRMALIETILKNEPEPSSGSDRIITRLKNHNGYTPLHLAIERKYSDVVNILLGVDIGAMYIRDDNERTPLHLAIIPSFSDGQKCTEVSTIHQPILDSVLNACEKLDGKHEENTPCSAKHLICIQDKHKRTAMHDAIQHLNVYAFTELLKTGSCLDIPDEEGNILTHEAVKNPDDITYRILLVEELKRRYPDTLYDCFQ</sequence>
<feature type="repeat" description="ANK" evidence="1">
    <location>
        <begin position="289"/>
        <end position="310"/>
    </location>
</feature>
<dbReference type="PROSITE" id="PS50297">
    <property type="entry name" value="ANK_REP_REGION"/>
    <property type="match status" value="2"/>
</dbReference>
<evidence type="ECO:0000256" key="1">
    <source>
        <dbReference type="PROSITE-ProRule" id="PRU00023"/>
    </source>
</evidence>
<dbReference type="Proteomes" id="UP001165289">
    <property type="component" value="Unassembled WGS sequence"/>
</dbReference>
<feature type="repeat" description="ANK" evidence="1">
    <location>
        <begin position="210"/>
        <end position="232"/>
    </location>
</feature>
<dbReference type="Gene3D" id="1.25.40.20">
    <property type="entry name" value="Ankyrin repeat-containing domain"/>
    <property type="match status" value="2"/>
</dbReference>
<dbReference type="SUPFAM" id="SSF48403">
    <property type="entry name" value="Ankyrin repeat"/>
    <property type="match status" value="1"/>
</dbReference>
<dbReference type="PROSITE" id="PS50088">
    <property type="entry name" value="ANK_REPEAT"/>
    <property type="match status" value="2"/>
</dbReference>
<dbReference type="Pfam" id="PF13637">
    <property type="entry name" value="Ank_4"/>
    <property type="match status" value="1"/>
</dbReference>
<organism evidence="2 3">
    <name type="scientific">Oopsacas minuta</name>
    <dbReference type="NCBI Taxonomy" id="111878"/>
    <lineage>
        <taxon>Eukaryota</taxon>
        <taxon>Metazoa</taxon>
        <taxon>Porifera</taxon>
        <taxon>Hexactinellida</taxon>
        <taxon>Hexasterophora</taxon>
        <taxon>Lyssacinosida</taxon>
        <taxon>Leucopsacidae</taxon>
        <taxon>Oopsacas</taxon>
    </lineage>
</organism>
<comment type="caution">
    <text evidence="2">The sequence shown here is derived from an EMBL/GenBank/DDBJ whole genome shotgun (WGS) entry which is preliminary data.</text>
</comment>
<dbReference type="InterPro" id="IPR036770">
    <property type="entry name" value="Ankyrin_rpt-contain_sf"/>
</dbReference>
<dbReference type="AlphaFoldDB" id="A0AAV7KD74"/>
<dbReference type="Pfam" id="PF12796">
    <property type="entry name" value="Ank_2"/>
    <property type="match status" value="2"/>
</dbReference>
<dbReference type="PANTHER" id="PTHR24121">
    <property type="entry name" value="NO MECHANORECEPTOR POTENTIAL C, ISOFORM D-RELATED"/>
    <property type="match status" value="1"/>
</dbReference>
<keyword evidence="3" id="KW-1185">Reference proteome</keyword>
<dbReference type="InterPro" id="IPR002110">
    <property type="entry name" value="Ankyrin_rpt"/>
</dbReference>
<dbReference type="PANTHER" id="PTHR24121:SF21">
    <property type="entry name" value="ANKYRIN REPEAT FAMILY PROTEIN"/>
    <property type="match status" value="1"/>
</dbReference>
<name>A0AAV7KD74_9METZ</name>
<evidence type="ECO:0000313" key="2">
    <source>
        <dbReference type="EMBL" id="KAI6659376.1"/>
    </source>
</evidence>
<gene>
    <name evidence="2" type="ORF">LOD99_15047</name>
</gene>
<dbReference type="EMBL" id="JAKMXF010000066">
    <property type="protein sequence ID" value="KAI6659376.1"/>
    <property type="molecule type" value="Genomic_DNA"/>
</dbReference>
<proteinExistence type="predicted"/>
<reference evidence="2 3" key="1">
    <citation type="journal article" date="2023" name="BMC Biol.">
        <title>The compact genome of the sponge Oopsacas minuta (Hexactinellida) is lacking key metazoan core genes.</title>
        <authorList>
            <person name="Santini S."/>
            <person name="Schenkelaars Q."/>
            <person name="Jourda C."/>
            <person name="Duchesne M."/>
            <person name="Belahbib H."/>
            <person name="Rocher C."/>
            <person name="Selva M."/>
            <person name="Riesgo A."/>
            <person name="Vervoort M."/>
            <person name="Leys S.P."/>
            <person name="Kodjabachian L."/>
            <person name="Le Bivic A."/>
            <person name="Borchiellini C."/>
            <person name="Claverie J.M."/>
            <person name="Renard E."/>
        </authorList>
    </citation>
    <scope>NUCLEOTIDE SEQUENCE [LARGE SCALE GENOMIC DNA]</scope>
    <source>
        <strain evidence="2">SPO-2</strain>
    </source>
</reference>
<dbReference type="SMART" id="SM00248">
    <property type="entry name" value="ANK"/>
    <property type="match status" value="7"/>
</dbReference>
<keyword evidence="1" id="KW-0040">ANK repeat</keyword>
<protein>
    <submittedName>
        <fullName evidence="2">Ankyrin repeat protein</fullName>
    </submittedName>
</protein>
<evidence type="ECO:0000313" key="3">
    <source>
        <dbReference type="Proteomes" id="UP001165289"/>
    </source>
</evidence>